<gene>
    <name evidence="2" type="ORF">GCM10009332_29700</name>
</gene>
<organism evidence="2 3">
    <name type="scientific">Shewanella gelidii</name>
    <dbReference type="NCBI Taxonomy" id="1642821"/>
    <lineage>
        <taxon>Bacteria</taxon>
        <taxon>Pseudomonadati</taxon>
        <taxon>Pseudomonadota</taxon>
        <taxon>Gammaproteobacteria</taxon>
        <taxon>Alteromonadales</taxon>
        <taxon>Shewanellaceae</taxon>
        <taxon>Shewanella</taxon>
    </lineage>
</organism>
<evidence type="ECO:0000256" key="1">
    <source>
        <dbReference type="SAM" id="Phobius"/>
    </source>
</evidence>
<keyword evidence="1" id="KW-0812">Transmembrane</keyword>
<name>A0A917NDL7_9GAMM</name>
<keyword evidence="3" id="KW-1185">Reference proteome</keyword>
<keyword evidence="1" id="KW-0472">Membrane</keyword>
<comment type="caution">
    <text evidence="2">The sequence shown here is derived from an EMBL/GenBank/DDBJ whole genome shotgun (WGS) entry which is preliminary data.</text>
</comment>
<reference evidence="2" key="1">
    <citation type="journal article" date="2014" name="Int. J. Syst. Evol. Microbiol.">
        <title>Complete genome sequence of Corynebacterium casei LMG S-19264T (=DSM 44701T), isolated from a smear-ripened cheese.</title>
        <authorList>
            <consortium name="US DOE Joint Genome Institute (JGI-PGF)"/>
            <person name="Walter F."/>
            <person name="Albersmeier A."/>
            <person name="Kalinowski J."/>
            <person name="Ruckert C."/>
        </authorList>
    </citation>
    <scope>NUCLEOTIDE SEQUENCE</scope>
    <source>
        <strain evidence="2">JCM 30804</strain>
    </source>
</reference>
<accession>A0A917NDL7</accession>
<dbReference type="AlphaFoldDB" id="A0A917NDL7"/>
<dbReference type="RefSeq" id="WP_188922382.1">
    <property type="nucleotide sequence ID" value="NZ_BMPZ01000011.1"/>
</dbReference>
<dbReference type="Proteomes" id="UP000613743">
    <property type="component" value="Unassembled WGS sequence"/>
</dbReference>
<feature type="transmembrane region" description="Helical" evidence="1">
    <location>
        <begin position="6"/>
        <end position="33"/>
    </location>
</feature>
<sequence length="162" mass="18357">MLTLWFVRLIIVQYFKLTFFSFIVLACSCLVACSDEHKEVVQPAVIDTSLCDFKSGACVGVKQDLSLELTIDPINTPSEKPLSIQLSSNKTIKLISSRVEGRDMFMGVIPLKLNETSKNNYQGTLVYGSCSSGYMVWRLFIEFEYNGQRQTMFYDFLADNDS</sequence>
<evidence type="ECO:0000313" key="2">
    <source>
        <dbReference type="EMBL" id="GGI90375.1"/>
    </source>
</evidence>
<reference evidence="2" key="2">
    <citation type="submission" date="2020-09" db="EMBL/GenBank/DDBJ databases">
        <authorList>
            <person name="Sun Q."/>
            <person name="Ohkuma M."/>
        </authorList>
    </citation>
    <scope>NUCLEOTIDE SEQUENCE</scope>
    <source>
        <strain evidence="2">JCM 30804</strain>
    </source>
</reference>
<dbReference type="EMBL" id="BMPZ01000011">
    <property type="protein sequence ID" value="GGI90375.1"/>
    <property type="molecule type" value="Genomic_DNA"/>
</dbReference>
<keyword evidence="1" id="KW-1133">Transmembrane helix</keyword>
<proteinExistence type="predicted"/>
<evidence type="ECO:0000313" key="3">
    <source>
        <dbReference type="Proteomes" id="UP000613743"/>
    </source>
</evidence>
<protein>
    <submittedName>
        <fullName evidence="2">Uncharacterized protein</fullName>
    </submittedName>
</protein>